<reference evidence="13 14" key="1">
    <citation type="submission" date="2016-11" db="EMBL/GenBank/DDBJ databases">
        <authorList>
            <person name="Jaros S."/>
            <person name="Januszkiewicz K."/>
            <person name="Wedrychowicz H."/>
        </authorList>
    </citation>
    <scope>NUCLEOTIDE SEQUENCE [LARGE SCALE GENOMIC DNA]</scope>
    <source>
        <strain evidence="13 14">ATCC 23634</strain>
    </source>
</reference>
<dbReference type="Pfam" id="PF02530">
    <property type="entry name" value="Porin_2"/>
    <property type="match status" value="1"/>
</dbReference>
<keyword evidence="3 11" id="KW-0813">Transport</keyword>
<dbReference type="Proteomes" id="UP000183447">
    <property type="component" value="Unassembled WGS sequence"/>
</dbReference>
<dbReference type="EMBL" id="FPKU01000001">
    <property type="protein sequence ID" value="SFZ83381.1"/>
    <property type="molecule type" value="Genomic_DNA"/>
</dbReference>
<evidence type="ECO:0000256" key="9">
    <source>
        <dbReference type="ARBA" id="ARBA00023136"/>
    </source>
</evidence>
<dbReference type="GO" id="GO:0015288">
    <property type="term" value="F:porin activity"/>
    <property type="evidence" value="ECO:0007669"/>
    <property type="project" value="UniProtKB-KW"/>
</dbReference>
<evidence type="ECO:0000256" key="2">
    <source>
        <dbReference type="ARBA" id="ARBA00009521"/>
    </source>
</evidence>
<dbReference type="InterPro" id="IPR045584">
    <property type="entry name" value="Pilin-like"/>
</dbReference>
<dbReference type="Gene3D" id="3.30.1300.30">
    <property type="entry name" value="GSPII I/J protein-like"/>
    <property type="match status" value="1"/>
</dbReference>
<keyword evidence="6 11" id="KW-0732">Signal</keyword>
<evidence type="ECO:0000256" key="3">
    <source>
        <dbReference type="ARBA" id="ARBA00022448"/>
    </source>
</evidence>
<dbReference type="RefSeq" id="WP_072340664.1">
    <property type="nucleotide sequence ID" value="NZ_FPKU01000001.1"/>
</dbReference>
<feature type="signal peptide" evidence="11">
    <location>
        <begin position="1"/>
        <end position="25"/>
    </location>
</feature>
<dbReference type="AlphaFoldDB" id="A0A1K2HWK2"/>
<gene>
    <name evidence="13" type="ORF">SAMN02983003_1612</name>
</gene>
<evidence type="ECO:0000313" key="13">
    <source>
        <dbReference type="EMBL" id="SFZ83381.1"/>
    </source>
</evidence>
<feature type="domain" description="Trimeric autotransporter adhesin YadA-like C-terminal membrane anchor" evidence="12">
    <location>
        <begin position="71"/>
        <end position="127"/>
    </location>
</feature>
<organism evidence="13 14">
    <name type="scientific">Devosia enhydra</name>
    <dbReference type="NCBI Taxonomy" id="665118"/>
    <lineage>
        <taxon>Bacteria</taxon>
        <taxon>Pseudomonadati</taxon>
        <taxon>Pseudomonadota</taxon>
        <taxon>Alphaproteobacteria</taxon>
        <taxon>Hyphomicrobiales</taxon>
        <taxon>Devosiaceae</taxon>
        <taxon>Devosia</taxon>
    </lineage>
</organism>
<proteinExistence type="inferred from homology"/>
<evidence type="ECO:0000259" key="12">
    <source>
        <dbReference type="Pfam" id="PF03895"/>
    </source>
</evidence>
<dbReference type="GO" id="GO:0046930">
    <property type="term" value="C:pore complex"/>
    <property type="evidence" value="ECO:0007669"/>
    <property type="project" value="UniProtKB-KW"/>
</dbReference>
<sequence length="127" mass="12195">MILRTVSALALVFATAGALILPAQAEPVDYVRVCDGDEGTAYIPGTDECTELGGSADGAAIALALPGAVIDAGKTFGVGVNVGTFGGSTAIGLSGAFQASDGLTFNGAVGLASGGAVGGRAGANFSW</sequence>
<evidence type="ECO:0000256" key="5">
    <source>
        <dbReference type="ARBA" id="ARBA00022692"/>
    </source>
</evidence>
<dbReference type="GO" id="GO:0009986">
    <property type="term" value="C:cell surface"/>
    <property type="evidence" value="ECO:0007669"/>
    <property type="project" value="UniProtKB-SubCell"/>
</dbReference>
<keyword evidence="5 11" id="KW-0812">Transmembrane</keyword>
<evidence type="ECO:0000256" key="4">
    <source>
        <dbReference type="ARBA" id="ARBA00022452"/>
    </source>
</evidence>
<dbReference type="SUPFAM" id="SSF54523">
    <property type="entry name" value="Pili subunits"/>
    <property type="match status" value="1"/>
</dbReference>
<evidence type="ECO:0000313" key="14">
    <source>
        <dbReference type="Proteomes" id="UP000183447"/>
    </source>
</evidence>
<evidence type="ECO:0000256" key="11">
    <source>
        <dbReference type="RuleBase" id="RU364005"/>
    </source>
</evidence>
<protein>
    <recommendedName>
        <fullName evidence="11">Porin</fullName>
    </recommendedName>
</protein>
<dbReference type="Pfam" id="PF03895">
    <property type="entry name" value="YadA_anchor"/>
    <property type="match status" value="1"/>
</dbReference>
<evidence type="ECO:0000256" key="10">
    <source>
        <dbReference type="ARBA" id="ARBA00023237"/>
    </source>
</evidence>
<comment type="function">
    <text evidence="11">Forms passive diffusion pores that allow small molecular weight hydrophilic materials across the outer membrane.</text>
</comment>
<feature type="chain" id="PRO_5011826705" description="Porin" evidence="11">
    <location>
        <begin position="26"/>
        <end position="127"/>
    </location>
</feature>
<keyword evidence="8 11" id="KW-0626">Porin</keyword>
<keyword evidence="9 11" id="KW-0472">Membrane</keyword>
<evidence type="ECO:0000256" key="6">
    <source>
        <dbReference type="ARBA" id="ARBA00022729"/>
    </source>
</evidence>
<dbReference type="InterPro" id="IPR003684">
    <property type="entry name" value="Porin_alphabac"/>
</dbReference>
<accession>A0A1K2HWK2</accession>
<dbReference type="GO" id="GO:0006811">
    <property type="term" value="P:monoatomic ion transport"/>
    <property type="evidence" value="ECO:0007669"/>
    <property type="project" value="UniProtKB-KW"/>
</dbReference>
<name>A0A1K2HWK2_9HYPH</name>
<evidence type="ECO:0000256" key="1">
    <source>
        <dbReference type="ARBA" id="ARBA00004241"/>
    </source>
</evidence>
<comment type="domain">
    <text evidence="11">Consists of 16-stranded beta-barrel sheets, with large surface-exposed loops, that form a transmembrane pore at the center of each barrel. The pore is partially ocluded by a peptide loop that folds into the pore lumen.</text>
</comment>
<comment type="similarity">
    <text evidence="2 11">Belongs to the alphaproteobacteria porin family.</text>
</comment>
<dbReference type="InterPro" id="IPR005594">
    <property type="entry name" value="YadA_C"/>
</dbReference>
<dbReference type="GO" id="GO:0009279">
    <property type="term" value="C:cell outer membrane"/>
    <property type="evidence" value="ECO:0007669"/>
    <property type="project" value="UniProtKB-SubCell"/>
</dbReference>
<keyword evidence="10 11" id="KW-0998">Cell outer membrane</keyword>
<keyword evidence="7 11" id="KW-0406">Ion transport</keyword>
<evidence type="ECO:0000256" key="8">
    <source>
        <dbReference type="ARBA" id="ARBA00023114"/>
    </source>
</evidence>
<evidence type="ECO:0000256" key="7">
    <source>
        <dbReference type="ARBA" id="ARBA00023065"/>
    </source>
</evidence>
<keyword evidence="4 11" id="KW-1134">Transmembrane beta strand</keyword>
<keyword evidence="14" id="KW-1185">Reference proteome</keyword>
<comment type="subcellular location">
    <subcellularLocation>
        <location evidence="11">Cell outer membrane</location>
        <topology evidence="11">Multi-pass membrane protein</topology>
    </subcellularLocation>
    <subcellularLocation>
        <location evidence="1">Cell surface</location>
    </subcellularLocation>
</comment>